<evidence type="ECO:0000313" key="4">
    <source>
        <dbReference type="Proteomes" id="UP000431269"/>
    </source>
</evidence>
<protein>
    <submittedName>
        <fullName evidence="3">Isoaspartyl dipeptidase</fullName>
    </submittedName>
</protein>
<dbReference type="KEGG" id="tsv:DSM104635_01298"/>
<evidence type="ECO:0000313" key="3">
    <source>
        <dbReference type="EMBL" id="QGZ94479.1"/>
    </source>
</evidence>
<name>A0A6I6MIS6_9CAUL</name>
<organism evidence="3 4">
    <name type="scientific">Terricaulis silvestris</name>
    <dbReference type="NCBI Taxonomy" id="2686094"/>
    <lineage>
        <taxon>Bacteria</taxon>
        <taxon>Pseudomonadati</taxon>
        <taxon>Pseudomonadota</taxon>
        <taxon>Alphaproteobacteria</taxon>
        <taxon>Caulobacterales</taxon>
        <taxon>Caulobacteraceae</taxon>
        <taxon>Terricaulis</taxon>
    </lineage>
</organism>
<dbReference type="Gene3D" id="2.30.40.10">
    <property type="entry name" value="Urease, subunit C, domain 1"/>
    <property type="match status" value="1"/>
</dbReference>
<dbReference type="GO" id="GO:0016810">
    <property type="term" value="F:hydrolase activity, acting on carbon-nitrogen (but not peptide) bonds"/>
    <property type="evidence" value="ECO:0007669"/>
    <property type="project" value="InterPro"/>
</dbReference>
<evidence type="ECO:0000256" key="1">
    <source>
        <dbReference type="SAM" id="SignalP"/>
    </source>
</evidence>
<dbReference type="InterPro" id="IPR051781">
    <property type="entry name" value="Metallo-dep_Hydrolase"/>
</dbReference>
<gene>
    <name evidence="3" type="ORF">DSM104635_01298</name>
</gene>
<dbReference type="SUPFAM" id="SSF51556">
    <property type="entry name" value="Metallo-dependent hydrolases"/>
    <property type="match status" value="1"/>
</dbReference>
<dbReference type="CDD" id="cd01299">
    <property type="entry name" value="Met_dep_hydrolase_A"/>
    <property type="match status" value="1"/>
</dbReference>
<keyword evidence="4" id="KW-1185">Reference proteome</keyword>
<dbReference type="Pfam" id="PF01979">
    <property type="entry name" value="Amidohydro_1"/>
    <property type="match status" value="1"/>
</dbReference>
<dbReference type="SUPFAM" id="SSF51338">
    <property type="entry name" value="Composite domain of metallo-dependent hydrolases"/>
    <property type="match status" value="2"/>
</dbReference>
<dbReference type="InterPro" id="IPR011059">
    <property type="entry name" value="Metal-dep_hydrolase_composite"/>
</dbReference>
<dbReference type="InterPro" id="IPR006680">
    <property type="entry name" value="Amidohydro-rel"/>
</dbReference>
<accession>A0A6I6MIS6</accession>
<dbReference type="RefSeq" id="WP_158765413.1">
    <property type="nucleotide sequence ID" value="NZ_CP047045.1"/>
</dbReference>
<dbReference type="PANTHER" id="PTHR43135:SF3">
    <property type="entry name" value="ALPHA-D-RIBOSE 1-METHYLPHOSPHONATE 5-TRIPHOSPHATE DIPHOSPHATASE"/>
    <property type="match status" value="1"/>
</dbReference>
<proteinExistence type="predicted"/>
<reference evidence="4" key="1">
    <citation type="submission" date="2019-12" db="EMBL/GenBank/DDBJ databases">
        <title>Complete genome of Terracaulis silvestris 0127_4.</title>
        <authorList>
            <person name="Vieira S."/>
            <person name="Riedel T."/>
            <person name="Sproer C."/>
            <person name="Pascual J."/>
            <person name="Boedeker C."/>
            <person name="Overmann J."/>
        </authorList>
    </citation>
    <scope>NUCLEOTIDE SEQUENCE [LARGE SCALE GENOMIC DNA]</scope>
    <source>
        <strain evidence="4">0127_4</strain>
    </source>
</reference>
<dbReference type="Proteomes" id="UP000431269">
    <property type="component" value="Chromosome"/>
</dbReference>
<sequence length="437" mass="45655">MLHRAITALTAFVALTALSASGFAQETEPRVASIIHAGRLLADASTGRILSEQSILVGAEGNIIGIEAGYVERQGATIIDQRSRFVLPGLIDNHVHLTGELGPDQLIEEVTLTAADGALRGAGFARTTLLAGFTTVADLGAMNDSIFALRRAIAEGRVPGPRIIASGAAITPDGGHGDVNGFSPAVNDALRSPNACSGADACRRAVRRQIQAGADVIKITATGGVLSNTSAGLDQQFSDTELEAIVDAAHAMGRRVTAHAHGAGGINAALRAGVDSIEHGSYADADSIRLFRRNHAYLVPTILAGVTVEEMAAQGGVLTPAQANKAREVGTRMRQNIQNARRAGVQVAFGTDTGVSRHGQNAREFQFLVEGGYTPMQAIRMATIDAADHLQLNNIAGRIAPGYAADIIAVDGDPTQDVAVLMNIRFVMARGFTHKNE</sequence>
<dbReference type="PANTHER" id="PTHR43135">
    <property type="entry name" value="ALPHA-D-RIBOSE 1-METHYLPHOSPHONATE 5-TRIPHOSPHATE DIPHOSPHATASE"/>
    <property type="match status" value="1"/>
</dbReference>
<feature type="domain" description="Amidohydrolase-related" evidence="2">
    <location>
        <begin position="85"/>
        <end position="431"/>
    </location>
</feature>
<feature type="signal peptide" evidence="1">
    <location>
        <begin position="1"/>
        <end position="24"/>
    </location>
</feature>
<keyword evidence="1" id="KW-0732">Signal</keyword>
<dbReference type="Gene3D" id="3.20.20.140">
    <property type="entry name" value="Metal-dependent hydrolases"/>
    <property type="match status" value="1"/>
</dbReference>
<evidence type="ECO:0000259" key="2">
    <source>
        <dbReference type="Pfam" id="PF01979"/>
    </source>
</evidence>
<dbReference type="InterPro" id="IPR057744">
    <property type="entry name" value="OTAase-like"/>
</dbReference>
<feature type="chain" id="PRO_5026149155" evidence="1">
    <location>
        <begin position="25"/>
        <end position="437"/>
    </location>
</feature>
<dbReference type="AlphaFoldDB" id="A0A6I6MIS6"/>
<dbReference type="InterPro" id="IPR032466">
    <property type="entry name" value="Metal_Hydrolase"/>
</dbReference>
<dbReference type="EMBL" id="CP047045">
    <property type="protein sequence ID" value="QGZ94479.1"/>
    <property type="molecule type" value="Genomic_DNA"/>
</dbReference>